<dbReference type="EMBL" id="LAZR01037906">
    <property type="protein sequence ID" value="KKL20945.1"/>
    <property type="molecule type" value="Genomic_DNA"/>
</dbReference>
<sequence>MVTISIETIGEERFIRGFNRIEKEMGDMRPVFEEISHDFYRIEKFLFSRQGFPKPFVPPKMNEKYLKWKRKHFPGRKNMQLTGRLRLSLVDPDRAKAGDVVKKIGRKSAEFGTEVPYAHRHQMGTRGMPKRMIAAVAIWRCRAVPWTAWTSRRSYTRSCEWQPPHSAIGIRAFAITVHMPKP</sequence>
<name>A0A0F9BGQ3_9ZZZZ</name>
<reference evidence="1" key="1">
    <citation type="journal article" date="2015" name="Nature">
        <title>Complex archaea that bridge the gap between prokaryotes and eukaryotes.</title>
        <authorList>
            <person name="Spang A."/>
            <person name="Saw J.H."/>
            <person name="Jorgensen S.L."/>
            <person name="Zaremba-Niedzwiedzka K."/>
            <person name="Martijn J."/>
            <person name="Lind A.E."/>
            <person name="van Eijk R."/>
            <person name="Schleper C."/>
            <person name="Guy L."/>
            <person name="Ettema T.J."/>
        </authorList>
    </citation>
    <scope>NUCLEOTIDE SEQUENCE</scope>
</reference>
<dbReference type="AlphaFoldDB" id="A0A0F9BGQ3"/>
<comment type="caution">
    <text evidence="1">The sequence shown here is derived from an EMBL/GenBank/DDBJ whole genome shotgun (WGS) entry which is preliminary data.</text>
</comment>
<accession>A0A0F9BGQ3</accession>
<organism evidence="1">
    <name type="scientific">marine sediment metagenome</name>
    <dbReference type="NCBI Taxonomy" id="412755"/>
    <lineage>
        <taxon>unclassified sequences</taxon>
        <taxon>metagenomes</taxon>
        <taxon>ecological metagenomes</taxon>
    </lineage>
</organism>
<protein>
    <submittedName>
        <fullName evidence="1">Uncharacterized protein</fullName>
    </submittedName>
</protein>
<gene>
    <name evidence="1" type="ORF">LCGC14_2450370</name>
</gene>
<evidence type="ECO:0000313" key="1">
    <source>
        <dbReference type="EMBL" id="KKL20945.1"/>
    </source>
</evidence>
<proteinExistence type="predicted"/>